<dbReference type="NCBIfam" id="TIGR01459">
    <property type="entry name" value="HAD-SF-IIA-hyp4"/>
    <property type="match status" value="1"/>
</dbReference>
<dbReference type="AlphaFoldDB" id="A0A1W6ZRP2"/>
<dbReference type="InterPro" id="IPR023214">
    <property type="entry name" value="HAD_sf"/>
</dbReference>
<dbReference type="OrthoDB" id="9791073at2"/>
<dbReference type="NCBIfam" id="TIGR01460">
    <property type="entry name" value="HAD-SF-IIA"/>
    <property type="match status" value="1"/>
</dbReference>
<dbReference type="PANTHER" id="PTHR19288">
    <property type="entry name" value="4-NITROPHENYLPHOSPHATASE-RELATED"/>
    <property type="match status" value="1"/>
</dbReference>
<name>A0A1W6ZRP2_9HYPH</name>
<dbReference type="RefSeq" id="WP_086088350.1">
    <property type="nucleotide sequence ID" value="NZ_CP021112.1"/>
</dbReference>
<evidence type="ECO:0000313" key="2">
    <source>
        <dbReference type="Proteomes" id="UP000194137"/>
    </source>
</evidence>
<dbReference type="KEGG" id="psin:CAK95_13265"/>
<organism evidence="1 2">
    <name type="scientific">Pseudorhodoplanes sinuspersici</name>
    <dbReference type="NCBI Taxonomy" id="1235591"/>
    <lineage>
        <taxon>Bacteria</taxon>
        <taxon>Pseudomonadati</taxon>
        <taxon>Pseudomonadota</taxon>
        <taxon>Alphaproteobacteria</taxon>
        <taxon>Hyphomicrobiales</taxon>
        <taxon>Pseudorhodoplanes</taxon>
    </lineage>
</organism>
<keyword evidence="1" id="KW-0378">Hydrolase</keyword>
<evidence type="ECO:0000313" key="1">
    <source>
        <dbReference type="EMBL" id="ARP99945.1"/>
    </source>
</evidence>
<dbReference type="Pfam" id="PF13344">
    <property type="entry name" value="Hydrolase_6"/>
    <property type="match status" value="1"/>
</dbReference>
<accession>A0A1W6ZRP2</accession>
<gene>
    <name evidence="1" type="ORF">CAK95_13265</name>
</gene>
<dbReference type="Gene3D" id="3.40.50.1000">
    <property type="entry name" value="HAD superfamily/HAD-like"/>
    <property type="match status" value="2"/>
</dbReference>
<dbReference type="CDD" id="cd07525">
    <property type="entry name" value="HAD_like"/>
    <property type="match status" value="1"/>
</dbReference>
<dbReference type="Pfam" id="PF13242">
    <property type="entry name" value="Hydrolase_like"/>
    <property type="match status" value="1"/>
</dbReference>
<dbReference type="GO" id="GO:0016791">
    <property type="term" value="F:phosphatase activity"/>
    <property type="evidence" value="ECO:0007669"/>
    <property type="project" value="TreeGrafter"/>
</dbReference>
<dbReference type="Proteomes" id="UP000194137">
    <property type="component" value="Chromosome"/>
</dbReference>
<sequence length="285" mass="30656">MTIFSESLAALAPEYDVILSDVWGVVHNGVAAFPEACEALTRFREGGGTVVLITNAPRPNGVVAAQLEHFGAPRSIYDAIVASGDVTRNVIVQRPGQTILHIGPKRDLATFEGLDVRFAPVESADYVICTGLFHEDTETPDDYRPMLEAMRARDLFMVCGNPDVVVERGDTLLYCAGAIADLYVKMGGDVLYAGKPYAPIYDLALKLAQDARGKAVDRQRVLAIGDSVRTDFAGATAYGIDCMFVTAGIHAAEFGGRDDPDPDAVERVLVAAGGKPRAIARRLKW</sequence>
<dbReference type="InterPro" id="IPR036412">
    <property type="entry name" value="HAD-like_sf"/>
</dbReference>
<proteinExistence type="predicted"/>
<protein>
    <submittedName>
        <fullName evidence="1">HAD family hydrolase</fullName>
    </submittedName>
</protein>
<dbReference type="GO" id="GO:0005737">
    <property type="term" value="C:cytoplasm"/>
    <property type="evidence" value="ECO:0007669"/>
    <property type="project" value="TreeGrafter"/>
</dbReference>
<dbReference type="SUPFAM" id="SSF56784">
    <property type="entry name" value="HAD-like"/>
    <property type="match status" value="1"/>
</dbReference>
<reference evidence="1 2" key="1">
    <citation type="submission" date="2017-05" db="EMBL/GenBank/DDBJ databases">
        <title>Full genome sequence of Pseudorhodoplanes sinuspersici.</title>
        <authorList>
            <person name="Dastgheib S.M.M."/>
            <person name="Shavandi M."/>
            <person name="Tirandaz H."/>
        </authorList>
    </citation>
    <scope>NUCLEOTIDE SEQUENCE [LARGE SCALE GENOMIC DNA]</scope>
    <source>
        <strain evidence="1 2">RIPI110</strain>
    </source>
</reference>
<dbReference type="PANTHER" id="PTHR19288:SF90">
    <property type="entry name" value="OS08G0542600 PROTEIN"/>
    <property type="match status" value="1"/>
</dbReference>
<keyword evidence="2" id="KW-1185">Reference proteome</keyword>
<dbReference type="EMBL" id="CP021112">
    <property type="protein sequence ID" value="ARP99945.1"/>
    <property type="molecule type" value="Genomic_DNA"/>
</dbReference>
<dbReference type="InterPro" id="IPR006356">
    <property type="entry name" value="HAD-SF_hydro_IIA_hyp3"/>
</dbReference>
<dbReference type="STRING" id="1235591.CAK95_13265"/>
<dbReference type="InterPro" id="IPR006357">
    <property type="entry name" value="HAD-SF_hydro_IIA"/>
</dbReference>